<sequence>MVNTSGQDSTIDYDRLKSDIKDQVRGELIEDVNDMIRLQNDKVENDLVRMRQSIREGSINENDLQDDQMDQLLNVHMRDITRETRPQMSSAGLEEIATHSKDLSNHELHQIKKIHEKDHMIKPKTILDESLGNIMNKLVNFLTYSFDGYTKAYYEAEVMEDVYDNDKSTYQMIKVNLIAIIIFMRKDQNILYIGILLVLLSIIIYLVNITTS</sequence>
<organism evidence="2">
    <name type="scientific">viral metagenome</name>
    <dbReference type="NCBI Taxonomy" id="1070528"/>
    <lineage>
        <taxon>unclassified sequences</taxon>
        <taxon>metagenomes</taxon>
        <taxon>organismal metagenomes</taxon>
    </lineage>
</organism>
<dbReference type="AlphaFoldDB" id="A0A6C0FCN4"/>
<feature type="transmembrane region" description="Helical" evidence="1">
    <location>
        <begin position="190"/>
        <end position="209"/>
    </location>
</feature>
<keyword evidence="1" id="KW-0812">Transmembrane</keyword>
<keyword evidence="1" id="KW-0472">Membrane</keyword>
<reference evidence="2" key="1">
    <citation type="journal article" date="2020" name="Nature">
        <title>Giant virus diversity and host interactions through global metagenomics.</title>
        <authorList>
            <person name="Schulz F."/>
            <person name="Roux S."/>
            <person name="Paez-Espino D."/>
            <person name="Jungbluth S."/>
            <person name="Walsh D.A."/>
            <person name="Denef V.J."/>
            <person name="McMahon K.D."/>
            <person name="Konstantinidis K.T."/>
            <person name="Eloe-Fadrosh E.A."/>
            <person name="Kyrpides N.C."/>
            <person name="Woyke T."/>
        </authorList>
    </citation>
    <scope>NUCLEOTIDE SEQUENCE</scope>
    <source>
        <strain evidence="2">GVMAG-S-ERX556126-94</strain>
    </source>
</reference>
<evidence type="ECO:0000313" key="2">
    <source>
        <dbReference type="EMBL" id="QHT38972.1"/>
    </source>
</evidence>
<name>A0A6C0FCN4_9ZZZZ</name>
<accession>A0A6C0FCN4</accession>
<keyword evidence="1" id="KW-1133">Transmembrane helix</keyword>
<dbReference type="EMBL" id="MN738838">
    <property type="protein sequence ID" value="QHT38972.1"/>
    <property type="molecule type" value="Genomic_DNA"/>
</dbReference>
<evidence type="ECO:0000256" key="1">
    <source>
        <dbReference type="SAM" id="Phobius"/>
    </source>
</evidence>
<protein>
    <submittedName>
        <fullName evidence="2">Uncharacterized protein</fullName>
    </submittedName>
</protein>
<proteinExistence type="predicted"/>